<dbReference type="SMART" id="SM00278">
    <property type="entry name" value="HhH1"/>
    <property type="match status" value="2"/>
</dbReference>
<dbReference type="InterPro" id="IPR003583">
    <property type="entry name" value="Hlx-hairpin-Hlx_DNA-bd_motif"/>
</dbReference>
<proteinExistence type="predicted"/>
<dbReference type="PANTHER" id="PTHR21180">
    <property type="entry name" value="ENDONUCLEASE/EXONUCLEASE/PHOSPHATASE FAMILY DOMAIN-CONTAINING PROTEIN 1"/>
    <property type="match status" value="1"/>
</dbReference>
<dbReference type="AlphaFoldDB" id="A0A5N0TH30"/>
<comment type="caution">
    <text evidence="3">The sequence shown here is derived from an EMBL/GenBank/DDBJ whole genome shotgun (WGS) entry which is preliminary data.</text>
</comment>
<keyword evidence="1" id="KW-0732">Signal</keyword>
<protein>
    <submittedName>
        <fullName evidence="3">Helix-hairpin-helix domain-containing protein</fullName>
    </submittedName>
</protein>
<sequence length="95" mass="10139">MKFLLKLLPGLLLATHCLAGQPVNINTANAEELATSLDGVGPSKAERIVEYRKANGDFKHADELVKVKGIGLSTVDKNRDYILTAAPKPKKPASG</sequence>
<dbReference type="InterPro" id="IPR004509">
    <property type="entry name" value="Competence_ComEA_HhH"/>
</dbReference>
<dbReference type="NCBIfam" id="TIGR00426">
    <property type="entry name" value="competence protein ComEA helix-hairpin-helix repeat region"/>
    <property type="match status" value="1"/>
</dbReference>
<dbReference type="GO" id="GO:0015628">
    <property type="term" value="P:protein secretion by the type II secretion system"/>
    <property type="evidence" value="ECO:0007669"/>
    <property type="project" value="TreeGrafter"/>
</dbReference>
<evidence type="ECO:0000259" key="2">
    <source>
        <dbReference type="SMART" id="SM00278"/>
    </source>
</evidence>
<name>A0A5N0TH30_9GAMM</name>
<dbReference type="GO" id="GO:0006281">
    <property type="term" value="P:DNA repair"/>
    <property type="evidence" value="ECO:0007669"/>
    <property type="project" value="InterPro"/>
</dbReference>
<keyword evidence="4" id="KW-1185">Reference proteome</keyword>
<dbReference type="PANTHER" id="PTHR21180:SF32">
    <property type="entry name" value="ENDONUCLEASE_EXONUCLEASE_PHOSPHATASE FAMILY DOMAIN-CONTAINING PROTEIN 1"/>
    <property type="match status" value="1"/>
</dbReference>
<gene>
    <name evidence="3" type="ORF">F3N42_02105</name>
</gene>
<dbReference type="InterPro" id="IPR051675">
    <property type="entry name" value="Endo/Exo/Phosphatase_dom_1"/>
</dbReference>
<reference evidence="3 4" key="1">
    <citation type="submission" date="2019-09" db="EMBL/GenBank/DDBJ databases">
        <title>Wenzhouxiangella sp. Genome sequencing and assembly.</title>
        <authorList>
            <person name="Zhang R."/>
        </authorList>
    </citation>
    <scope>NUCLEOTIDE SEQUENCE [LARGE SCALE GENOMIC DNA]</scope>
    <source>
        <strain evidence="3 4">W260</strain>
    </source>
</reference>
<dbReference type="GO" id="GO:0015627">
    <property type="term" value="C:type II protein secretion system complex"/>
    <property type="evidence" value="ECO:0007669"/>
    <property type="project" value="TreeGrafter"/>
</dbReference>
<dbReference type="Proteomes" id="UP000325372">
    <property type="component" value="Unassembled WGS sequence"/>
</dbReference>
<dbReference type="SUPFAM" id="SSF47781">
    <property type="entry name" value="RuvA domain 2-like"/>
    <property type="match status" value="1"/>
</dbReference>
<dbReference type="InterPro" id="IPR010994">
    <property type="entry name" value="RuvA_2-like"/>
</dbReference>
<evidence type="ECO:0000313" key="3">
    <source>
        <dbReference type="EMBL" id="KAA9133176.1"/>
    </source>
</evidence>
<feature type="domain" description="Helix-hairpin-helix DNA-binding motif class 1" evidence="2">
    <location>
        <begin position="32"/>
        <end position="51"/>
    </location>
</feature>
<dbReference type="RefSeq" id="WP_150862737.1">
    <property type="nucleotide sequence ID" value="NZ_VYXP01000002.1"/>
</dbReference>
<evidence type="ECO:0000256" key="1">
    <source>
        <dbReference type="SAM" id="SignalP"/>
    </source>
</evidence>
<dbReference type="GO" id="GO:0003677">
    <property type="term" value="F:DNA binding"/>
    <property type="evidence" value="ECO:0007669"/>
    <property type="project" value="InterPro"/>
</dbReference>
<dbReference type="EMBL" id="VYXP01000002">
    <property type="protein sequence ID" value="KAA9133176.1"/>
    <property type="molecule type" value="Genomic_DNA"/>
</dbReference>
<organism evidence="3 4">
    <name type="scientific">Marinihelvus fidelis</name>
    <dbReference type="NCBI Taxonomy" id="2613842"/>
    <lineage>
        <taxon>Bacteria</taxon>
        <taxon>Pseudomonadati</taxon>
        <taxon>Pseudomonadota</taxon>
        <taxon>Gammaproteobacteria</taxon>
        <taxon>Chromatiales</taxon>
        <taxon>Wenzhouxiangellaceae</taxon>
        <taxon>Marinihelvus</taxon>
    </lineage>
</organism>
<accession>A0A5N0TH30</accession>
<dbReference type="Pfam" id="PF12836">
    <property type="entry name" value="HHH_3"/>
    <property type="match status" value="1"/>
</dbReference>
<dbReference type="Gene3D" id="1.10.150.320">
    <property type="entry name" value="Photosystem II 12 kDa extrinsic protein"/>
    <property type="match status" value="1"/>
</dbReference>
<evidence type="ECO:0000313" key="4">
    <source>
        <dbReference type="Proteomes" id="UP000325372"/>
    </source>
</evidence>
<feature type="chain" id="PRO_5024333667" evidence="1">
    <location>
        <begin position="20"/>
        <end position="95"/>
    </location>
</feature>
<feature type="domain" description="Helix-hairpin-helix DNA-binding motif class 1" evidence="2">
    <location>
        <begin position="62"/>
        <end position="81"/>
    </location>
</feature>
<feature type="signal peptide" evidence="1">
    <location>
        <begin position="1"/>
        <end position="19"/>
    </location>
</feature>